<sequence length="601" mass="66572">MPATPSARLTTPTTKLATYADLYRTPETIYAVTPMCSIQQERKSAAVSLPPHHASSSPQYGTLCRGHDDATRRYHDLDMQVRWGDGIRPIPSNSRDPQTAGGLRADTRVLERRLIPKPCLERHHATDEPPEACARPLGDRGEVNAVVDPQDVGHAAKMSIRSAARLNANDGVMVPELYSNFTRPPNRRRHARGHPVSVAKAHFHRRARRQGGRSRGRATDRACKISSDERSSPVRQRVDDRGRTAVSVKSGDARNEHKDDLARHAGKYRACCRAEKRRQREGTKNSCSRTLCVPAVALNLHASPPPRMPSPRSTAGETMPDDEVRCTQALTPPPSSRRRRMKRLAHSIPQDIDNDDLQARLPCASSRPCRSANMCSVKRFRIDLFRRSQAALVSKWARGDDPECASTYAPTSRTTSCILKQGYEVPEDDEETLRIQQVRIPPALALTPSPFPSFPPPRAYPLPSRSFPPPRAHFYPPLHHSIPPRFTTSPALPFAHHPFSPSSSPRRRDADYRASRARTLPALQEQGRAQTAKGEGAKGSSASERFSEVIKNELERGGEGGERKGEKGLHPSSLPLSCRLFPLLLPRELGRGGGRGMIHSP</sequence>
<feature type="compositionally biased region" description="Low complexity" evidence="1">
    <location>
        <begin position="493"/>
        <end position="504"/>
    </location>
</feature>
<organism evidence="3">
    <name type="scientific">Schizophyllum commune (strain H4-8 / FGSC 9210)</name>
    <name type="common">Split gill fungus</name>
    <dbReference type="NCBI Taxonomy" id="578458"/>
    <lineage>
        <taxon>Eukaryota</taxon>
        <taxon>Fungi</taxon>
        <taxon>Dikarya</taxon>
        <taxon>Basidiomycota</taxon>
        <taxon>Agaricomycotina</taxon>
        <taxon>Agaricomycetes</taxon>
        <taxon>Agaricomycetidae</taxon>
        <taxon>Agaricales</taxon>
        <taxon>Schizophyllaceae</taxon>
        <taxon>Schizophyllum</taxon>
    </lineage>
</organism>
<gene>
    <name evidence="2" type="ORF">SCHCODRAFT_104668</name>
</gene>
<dbReference type="AlphaFoldDB" id="D8PLP8"/>
<feature type="non-terminal residue" evidence="2">
    <location>
        <position position="601"/>
    </location>
</feature>
<evidence type="ECO:0000256" key="1">
    <source>
        <dbReference type="SAM" id="MobiDB-lite"/>
    </source>
</evidence>
<reference evidence="2 3" key="1">
    <citation type="journal article" date="2010" name="Nat. Biotechnol.">
        <title>Genome sequence of the model mushroom Schizophyllum commune.</title>
        <authorList>
            <person name="Ohm R.A."/>
            <person name="de Jong J.F."/>
            <person name="Lugones L.G."/>
            <person name="Aerts A."/>
            <person name="Kothe E."/>
            <person name="Stajich J.E."/>
            <person name="de Vries R.P."/>
            <person name="Record E."/>
            <person name="Levasseur A."/>
            <person name="Baker S.E."/>
            <person name="Bartholomew K.A."/>
            <person name="Coutinho P.M."/>
            <person name="Erdmann S."/>
            <person name="Fowler T.J."/>
            <person name="Gathman A.C."/>
            <person name="Lombard V."/>
            <person name="Henrissat B."/>
            <person name="Knabe N."/>
            <person name="Kuees U."/>
            <person name="Lilly W.W."/>
            <person name="Lindquist E."/>
            <person name="Lucas S."/>
            <person name="Magnuson J.K."/>
            <person name="Piumi F."/>
            <person name="Raudaskoski M."/>
            <person name="Salamov A."/>
            <person name="Schmutz J."/>
            <person name="Schwarze F.W.M.R."/>
            <person name="vanKuyk P.A."/>
            <person name="Horton J.S."/>
            <person name="Grigoriev I.V."/>
            <person name="Woesten H.A.B."/>
        </authorList>
    </citation>
    <scope>NUCLEOTIDE SEQUENCE [LARGE SCALE GENOMIC DNA]</scope>
    <source>
        <strain evidence="3">H4-8 / FGSC 9210</strain>
    </source>
</reference>
<feature type="region of interest" description="Disordered" evidence="1">
    <location>
        <begin position="492"/>
        <end position="574"/>
    </location>
</feature>
<feature type="compositionally biased region" description="Basic residues" evidence="1">
    <location>
        <begin position="201"/>
        <end position="216"/>
    </location>
</feature>
<evidence type="ECO:0000313" key="3">
    <source>
        <dbReference type="Proteomes" id="UP000007431"/>
    </source>
</evidence>
<dbReference type="HOGENOM" id="CLU_454276_0_0_1"/>
<dbReference type="InParanoid" id="D8PLP8"/>
<dbReference type="VEuPathDB" id="FungiDB:SCHCODRAFT_02696109"/>
<dbReference type="EMBL" id="GL377302">
    <property type="protein sequence ID" value="EFJ02760.1"/>
    <property type="molecule type" value="Genomic_DNA"/>
</dbReference>
<proteinExistence type="predicted"/>
<feature type="region of interest" description="Disordered" evidence="1">
    <location>
        <begin position="301"/>
        <end position="339"/>
    </location>
</feature>
<feature type="compositionally biased region" description="Basic and acidic residues" evidence="1">
    <location>
        <begin position="545"/>
        <end position="569"/>
    </location>
</feature>
<protein>
    <submittedName>
        <fullName evidence="2">Uncharacterized protein</fullName>
    </submittedName>
</protein>
<name>D8PLP8_SCHCM</name>
<dbReference type="Proteomes" id="UP000007431">
    <property type="component" value="Unassembled WGS sequence"/>
</dbReference>
<feature type="compositionally biased region" description="Basic and acidic residues" evidence="1">
    <location>
        <begin position="251"/>
        <end position="261"/>
    </location>
</feature>
<feature type="compositionally biased region" description="Basic and acidic residues" evidence="1">
    <location>
        <begin position="217"/>
        <end position="243"/>
    </location>
</feature>
<evidence type="ECO:0000313" key="2">
    <source>
        <dbReference type="EMBL" id="EFJ02760.1"/>
    </source>
</evidence>
<accession>D8PLP8</accession>
<keyword evidence="3" id="KW-1185">Reference proteome</keyword>
<feature type="region of interest" description="Disordered" evidence="1">
    <location>
        <begin position="180"/>
        <end position="261"/>
    </location>
</feature>